<keyword evidence="1" id="KW-0472">Membrane</keyword>
<evidence type="ECO:0000313" key="4">
    <source>
        <dbReference type="Proteomes" id="UP000077339"/>
    </source>
</evidence>
<sequence>MVQIHPVRFSEPVLPGIKEKGNFEDLLLSEIGKNGMKLNDGDIIVVTSKVLSLFENRTIKRSAIKPRKRVKVLARLFKFDPIILELIFQEGPIVAVLPQKMIARNKQLLNQQLKLSLDPEASLKFLNERFSNLAMVRKLNLLFDSAGIDTTNTPDGYVTLLPRDPSKTARSIRLGIEKVTGKKVAVIVTDTLYSPRRVGSNDICIGCSGIFPIIKNEAHVDIYGKKAAGGNDLIIDSIAAIAGSVMGATDEMTPAAIIRGLSYEYWDDEEPIENIIYYPAGSKIRGAFLTVLTTFSFKLLQWLLFLKSKK</sequence>
<evidence type="ECO:0000256" key="1">
    <source>
        <dbReference type="SAM" id="Phobius"/>
    </source>
</evidence>
<dbReference type="RefSeq" id="WP_068346723.1">
    <property type="nucleotide sequence ID" value="NZ_JFHK01000005.1"/>
</dbReference>
<comment type="caution">
    <text evidence="3">The sequence shown here is derived from an EMBL/GenBank/DDBJ whole genome shotgun (WGS) entry which is preliminary data.</text>
</comment>
<dbReference type="EMBL" id="JFHK01000005">
    <property type="protein sequence ID" value="OAA30986.1"/>
    <property type="molecule type" value="Genomic_DNA"/>
</dbReference>
<evidence type="ECO:0000313" key="3">
    <source>
        <dbReference type="EMBL" id="OAA30986.1"/>
    </source>
</evidence>
<proteinExistence type="predicted"/>
<dbReference type="GO" id="GO:0052618">
    <property type="term" value="F:coenzyme F420-0:L-glutamate ligase activity"/>
    <property type="evidence" value="ECO:0007669"/>
    <property type="project" value="TreeGrafter"/>
</dbReference>
<dbReference type="Pfam" id="PF01996">
    <property type="entry name" value="F420_ligase"/>
    <property type="match status" value="1"/>
</dbReference>
<keyword evidence="1" id="KW-0812">Transmembrane</keyword>
<reference evidence="3 4" key="1">
    <citation type="submission" date="2014-02" db="EMBL/GenBank/DDBJ databases">
        <title>Kosmotoga genome sequencing.</title>
        <authorList>
            <person name="Pollo S.M."/>
            <person name="Charchuk R."/>
            <person name="Nesbo C.L."/>
        </authorList>
    </citation>
    <scope>NUCLEOTIDE SEQUENCE [LARGE SCALE GENOMIC DNA]</scope>
    <source>
        <strain evidence="3 4">S304</strain>
    </source>
</reference>
<protein>
    <recommendedName>
        <fullName evidence="2">Coenzyme F420:L-glutamate ligase-like domain-containing protein</fullName>
    </recommendedName>
</protein>
<dbReference type="Proteomes" id="UP000077339">
    <property type="component" value="Unassembled WGS sequence"/>
</dbReference>
<name>A0A176K1I0_9BACT</name>
<feature type="domain" description="Coenzyme F420:L-glutamate ligase-like" evidence="2">
    <location>
        <begin position="14"/>
        <end position="260"/>
    </location>
</feature>
<dbReference type="PANTHER" id="PTHR47917:SF1">
    <property type="entry name" value="COENZYME F420:L-GLUTAMATE LIGASE"/>
    <property type="match status" value="1"/>
</dbReference>
<dbReference type="OrthoDB" id="46795at2"/>
<dbReference type="AlphaFoldDB" id="A0A176K1I0"/>
<organism evidence="3 4">
    <name type="scientific">Kosmotoga arenicorallina S304</name>
    <dbReference type="NCBI Taxonomy" id="1453497"/>
    <lineage>
        <taxon>Bacteria</taxon>
        <taxon>Thermotogati</taxon>
        <taxon>Thermotogota</taxon>
        <taxon>Thermotogae</taxon>
        <taxon>Kosmotogales</taxon>
        <taxon>Kosmotogaceae</taxon>
        <taxon>Kosmotoga</taxon>
    </lineage>
</organism>
<feature type="transmembrane region" description="Helical" evidence="1">
    <location>
        <begin position="286"/>
        <end position="306"/>
    </location>
</feature>
<dbReference type="Gene3D" id="3.30.1330.100">
    <property type="entry name" value="CofE-like"/>
    <property type="match status" value="1"/>
</dbReference>
<dbReference type="InterPro" id="IPR002847">
    <property type="entry name" value="F420-0_gamma-glut_ligase-dom"/>
</dbReference>
<keyword evidence="1" id="KW-1133">Transmembrane helix</keyword>
<evidence type="ECO:0000259" key="2">
    <source>
        <dbReference type="Pfam" id="PF01996"/>
    </source>
</evidence>
<keyword evidence="4" id="KW-1185">Reference proteome</keyword>
<dbReference type="PANTHER" id="PTHR47917">
    <property type="match status" value="1"/>
</dbReference>
<dbReference type="STRING" id="1453497.AT15_08375"/>
<dbReference type="PATRIC" id="fig|1453497.3.peg.1664"/>
<accession>A0A176K1I0</accession>
<dbReference type="SUPFAM" id="SSF144010">
    <property type="entry name" value="CofE-like"/>
    <property type="match status" value="1"/>
</dbReference>
<gene>
    <name evidence="3" type="ORF">AT15_08375</name>
</gene>